<dbReference type="Pfam" id="PF05225">
    <property type="entry name" value="HTH_psq"/>
    <property type="match status" value="1"/>
</dbReference>
<dbReference type="InterPro" id="IPR009057">
    <property type="entry name" value="Homeodomain-like_sf"/>
</dbReference>
<dbReference type="GO" id="GO:0003677">
    <property type="term" value="F:DNA binding"/>
    <property type="evidence" value="ECO:0007669"/>
    <property type="project" value="InterPro"/>
</dbReference>
<reference evidence="3 4" key="1">
    <citation type="journal article" date="2016" name="Nat. Commun.">
        <title>Extremotolerant tardigrade genome and improved radiotolerance of human cultured cells by tardigrade-unique protein.</title>
        <authorList>
            <person name="Hashimoto T."/>
            <person name="Horikawa D.D."/>
            <person name="Saito Y."/>
            <person name="Kuwahara H."/>
            <person name="Kozuka-Hata H."/>
            <person name="Shin-I T."/>
            <person name="Minakuchi Y."/>
            <person name="Ohishi K."/>
            <person name="Motoyama A."/>
            <person name="Aizu T."/>
            <person name="Enomoto A."/>
            <person name="Kondo K."/>
            <person name="Tanaka S."/>
            <person name="Hara Y."/>
            <person name="Koshikawa S."/>
            <person name="Sagara H."/>
            <person name="Miura T."/>
            <person name="Yokobori S."/>
            <person name="Miyagawa K."/>
            <person name="Suzuki Y."/>
            <person name="Kubo T."/>
            <person name="Oyama M."/>
            <person name="Kohara Y."/>
            <person name="Fujiyama A."/>
            <person name="Arakawa K."/>
            <person name="Katayama T."/>
            <person name="Toyoda A."/>
            <person name="Kunieda T."/>
        </authorList>
    </citation>
    <scope>NUCLEOTIDE SEQUENCE [LARGE SCALE GENOMIC DNA]</scope>
    <source>
        <strain evidence="3 4">YOKOZUNA-1</strain>
    </source>
</reference>
<accession>A0A1D1UPI5</accession>
<dbReference type="AlphaFoldDB" id="A0A1D1UPI5"/>
<dbReference type="EMBL" id="BDGG01000001">
    <property type="protein sequence ID" value="GAU89562.1"/>
    <property type="molecule type" value="Genomic_DNA"/>
</dbReference>
<dbReference type="Gene3D" id="1.10.10.60">
    <property type="entry name" value="Homeodomain-like"/>
    <property type="match status" value="1"/>
</dbReference>
<dbReference type="GO" id="GO:0005634">
    <property type="term" value="C:nucleus"/>
    <property type="evidence" value="ECO:0007669"/>
    <property type="project" value="UniProtKB-SubCell"/>
</dbReference>
<gene>
    <name evidence="3" type="primary">RvY_02099-1</name>
    <name evidence="3" type="synonym">RvY_02099.1</name>
    <name evidence="3" type="ORF">RvY_02099</name>
</gene>
<evidence type="ECO:0000259" key="2">
    <source>
        <dbReference type="Pfam" id="PF05225"/>
    </source>
</evidence>
<organism evidence="3 4">
    <name type="scientific">Ramazzottius varieornatus</name>
    <name type="common">Water bear</name>
    <name type="synonym">Tardigrade</name>
    <dbReference type="NCBI Taxonomy" id="947166"/>
    <lineage>
        <taxon>Eukaryota</taxon>
        <taxon>Metazoa</taxon>
        <taxon>Ecdysozoa</taxon>
        <taxon>Tardigrada</taxon>
        <taxon>Eutardigrada</taxon>
        <taxon>Parachela</taxon>
        <taxon>Hypsibioidea</taxon>
        <taxon>Ramazzottiidae</taxon>
        <taxon>Ramazzottius</taxon>
    </lineage>
</organism>
<name>A0A1D1UPI5_RAMVA</name>
<sequence>MSEGFKIKRRRKYTEECLQDAVRAVANGMPVRKASLTFCVPRGTIINYKKSPIAQQLGRKTKLDPTEEARLVDMLIGFGNNGFPMNKHNLRTFVDEMGFGKGMGTVFSEKWHRRFLRDHGKQISLRMGSNVDRKKAREWTVECAQNWINLLSCLESEGYLSDPSAVINLDESGFILGFEKEKVYAARGMKHFPSYTDGTTRDAVSTLFCGDATGKMYRPLVLFDGVMHLQSMFDNTEGKLYIAVMDPEIMTEYFRKVILPNAPQKGTSRAMD</sequence>
<evidence type="ECO:0000313" key="4">
    <source>
        <dbReference type="Proteomes" id="UP000186922"/>
    </source>
</evidence>
<evidence type="ECO:0000256" key="1">
    <source>
        <dbReference type="ARBA" id="ARBA00004123"/>
    </source>
</evidence>
<dbReference type="OrthoDB" id="10031330at2759"/>
<feature type="domain" description="HTH psq-type" evidence="2">
    <location>
        <begin position="14"/>
        <end position="50"/>
    </location>
</feature>
<comment type="subcellular location">
    <subcellularLocation>
        <location evidence="1">Nucleus</location>
    </subcellularLocation>
</comment>
<evidence type="ECO:0000313" key="3">
    <source>
        <dbReference type="EMBL" id="GAU89562.1"/>
    </source>
</evidence>
<dbReference type="InterPro" id="IPR007889">
    <property type="entry name" value="HTH_Psq"/>
</dbReference>
<dbReference type="SUPFAM" id="SSF46689">
    <property type="entry name" value="Homeodomain-like"/>
    <property type="match status" value="1"/>
</dbReference>
<proteinExistence type="predicted"/>
<dbReference type="Proteomes" id="UP000186922">
    <property type="component" value="Unassembled WGS sequence"/>
</dbReference>
<keyword evidence="4" id="KW-1185">Reference proteome</keyword>
<protein>
    <recommendedName>
        <fullName evidence="2">HTH psq-type domain-containing protein</fullName>
    </recommendedName>
</protein>
<comment type="caution">
    <text evidence="3">The sequence shown here is derived from an EMBL/GenBank/DDBJ whole genome shotgun (WGS) entry which is preliminary data.</text>
</comment>